<keyword evidence="6" id="KW-1185">Reference proteome</keyword>
<dbReference type="Proteomes" id="UP000017396">
    <property type="component" value="Chromosome"/>
</dbReference>
<dbReference type="InterPro" id="IPR036388">
    <property type="entry name" value="WH-like_DNA-bd_sf"/>
</dbReference>
<dbReference type="PANTHER" id="PTHR43132:SF6">
    <property type="entry name" value="HTH-TYPE TRANSCRIPTIONAL REPRESSOR CZRA"/>
    <property type="match status" value="1"/>
</dbReference>
<evidence type="ECO:0000256" key="3">
    <source>
        <dbReference type="ARBA" id="ARBA00023163"/>
    </source>
</evidence>
<dbReference type="PANTHER" id="PTHR43132">
    <property type="entry name" value="ARSENICAL RESISTANCE OPERON REPRESSOR ARSR-RELATED"/>
    <property type="match status" value="1"/>
</dbReference>
<dbReference type="OrthoDB" id="9794330at2"/>
<dbReference type="SMART" id="SM00418">
    <property type="entry name" value="HTH_ARSR"/>
    <property type="match status" value="1"/>
</dbReference>
<dbReference type="Gene3D" id="1.10.10.10">
    <property type="entry name" value="Winged helix-like DNA-binding domain superfamily/Winged helix DNA-binding domain"/>
    <property type="match status" value="1"/>
</dbReference>
<name>U5QHE3_GLOK1</name>
<dbReference type="CDD" id="cd00090">
    <property type="entry name" value="HTH_ARSR"/>
    <property type="match status" value="1"/>
</dbReference>
<dbReference type="GO" id="GO:0003677">
    <property type="term" value="F:DNA binding"/>
    <property type="evidence" value="ECO:0007669"/>
    <property type="project" value="UniProtKB-KW"/>
</dbReference>
<evidence type="ECO:0000313" key="6">
    <source>
        <dbReference type="Proteomes" id="UP000017396"/>
    </source>
</evidence>
<keyword evidence="1" id="KW-0805">Transcription regulation</keyword>
<feature type="domain" description="HTH arsR-type" evidence="4">
    <location>
        <begin position="27"/>
        <end position="122"/>
    </location>
</feature>
<organism evidence="5 6">
    <name type="scientific">Gloeobacter kilaueensis (strain ATCC BAA-2537 / CCAP 1431/1 / ULC 316 / JS1)</name>
    <dbReference type="NCBI Taxonomy" id="1183438"/>
    <lineage>
        <taxon>Bacteria</taxon>
        <taxon>Bacillati</taxon>
        <taxon>Cyanobacteriota</taxon>
        <taxon>Cyanophyceae</taxon>
        <taxon>Gloeobacterales</taxon>
        <taxon>Gloeobacteraceae</taxon>
        <taxon>Gloeobacter</taxon>
    </lineage>
</organism>
<dbReference type="Pfam" id="PF01022">
    <property type="entry name" value="HTH_5"/>
    <property type="match status" value="1"/>
</dbReference>
<dbReference type="HOGENOM" id="CLU_097806_7_3_3"/>
<dbReference type="NCBIfam" id="NF033788">
    <property type="entry name" value="HTH_metalloreg"/>
    <property type="match status" value="1"/>
</dbReference>
<dbReference type="RefSeq" id="WP_023173429.1">
    <property type="nucleotide sequence ID" value="NC_022600.1"/>
</dbReference>
<dbReference type="InterPro" id="IPR001845">
    <property type="entry name" value="HTH_ArsR_DNA-bd_dom"/>
</dbReference>
<dbReference type="PRINTS" id="PR00778">
    <property type="entry name" value="HTHARSR"/>
</dbReference>
<proteinExistence type="predicted"/>
<dbReference type="GO" id="GO:0003700">
    <property type="term" value="F:DNA-binding transcription factor activity"/>
    <property type="evidence" value="ECO:0007669"/>
    <property type="project" value="InterPro"/>
</dbReference>
<accession>U5QHE3</accession>
<evidence type="ECO:0000313" key="5">
    <source>
        <dbReference type="EMBL" id="AGY58298.1"/>
    </source>
</evidence>
<gene>
    <name evidence="5" type="ORF">GKIL_2052</name>
</gene>
<dbReference type="PROSITE" id="PS00846">
    <property type="entry name" value="HTH_ARSR_1"/>
    <property type="match status" value="1"/>
</dbReference>
<evidence type="ECO:0000259" key="4">
    <source>
        <dbReference type="PROSITE" id="PS50987"/>
    </source>
</evidence>
<keyword evidence="3" id="KW-0804">Transcription</keyword>
<reference evidence="5 6" key="1">
    <citation type="journal article" date="2013" name="PLoS ONE">
        <title>Cultivation and Complete Genome Sequencing of Gloeobacter kilaueensis sp. nov., from a Lava Cave in Kilauea Caldera, Hawai'i.</title>
        <authorList>
            <person name="Saw J.H."/>
            <person name="Schatz M."/>
            <person name="Brown M.V."/>
            <person name="Kunkel D.D."/>
            <person name="Foster J.S."/>
            <person name="Shick H."/>
            <person name="Christensen S."/>
            <person name="Hou S."/>
            <person name="Wan X."/>
            <person name="Donachie S.P."/>
        </authorList>
    </citation>
    <scope>NUCLEOTIDE SEQUENCE [LARGE SCALE GENOMIC DNA]</scope>
    <source>
        <strain evidence="6">JS</strain>
    </source>
</reference>
<dbReference type="InterPro" id="IPR051011">
    <property type="entry name" value="Metal_resp_trans_reg"/>
</dbReference>
<dbReference type="InterPro" id="IPR011991">
    <property type="entry name" value="ArsR-like_HTH"/>
</dbReference>
<dbReference type="SUPFAM" id="SSF46785">
    <property type="entry name" value="Winged helix' DNA-binding domain"/>
    <property type="match status" value="1"/>
</dbReference>
<sequence length="126" mass="13748">MAKALISDTCESVGLHPEGVGRAVARLEVFGDGQDLAELFAAFGDPTRLRILTALSEGDLCVCDLSAALGMTASAVSHQLRLLRSLRLVRSRREGRVVYYRLDDEHVLNLLAQGEAHVRHHSRGQS</sequence>
<dbReference type="STRING" id="1183438.GKIL_2052"/>
<evidence type="ECO:0000256" key="1">
    <source>
        <dbReference type="ARBA" id="ARBA00023015"/>
    </source>
</evidence>
<keyword evidence="2" id="KW-0238">DNA-binding</keyword>
<evidence type="ECO:0000256" key="2">
    <source>
        <dbReference type="ARBA" id="ARBA00023125"/>
    </source>
</evidence>
<dbReference type="PROSITE" id="PS50987">
    <property type="entry name" value="HTH_ARSR_2"/>
    <property type="match status" value="1"/>
</dbReference>
<dbReference type="InterPro" id="IPR018334">
    <property type="entry name" value="ArsR_HTH"/>
</dbReference>
<dbReference type="EMBL" id="CP003587">
    <property type="protein sequence ID" value="AGY58298.1"/>
    <property type="molecule type" value="Genomic_DNA"/>
</dbReference>
<dbReference type="InterPro" id="IPR036390">
    <property type="entry name" value="WH_DNA-bd_sf"/>
</dbReference>
<protein>
    <submittedName>
        <fullName evidence="5">ArsR family transcriptional regulator</fullName>
    </submittedName>
</protein>
<dbReference type="eggNOG" id="COG0640">
    <property type="taxonomic scope" value="Bacteria"/>
</dbReference>
<dbReference type="AlphaFoldDB" id="U5QHE3"/>
<dbReference type="KEGG" id="glj:GKIL_2052"/>